<feature type="signal peptide" evidence="9">
    <location>
        <begin position="1"/>
        <end position="24"/>
    </location>
</feature>
<dbReference type="InterPro" id="IPR048912">
    <property type="entry name" value="BetaGal1-like_ABD1"/>
</dbReference>
<dbReference type="AlphaFoldDB" id="A0A7W8IHQ5"/>
<keyword evidence="2 9" id="KW-0732">Signal</keyword>
<feature type="active site" description="Nucleophile" evidence="6">
    <location>
        <position position="270"/>
    </location>
</feature>
<name>A0A7W8IHQ5_9BACT</name>
<accession>A0A7W8IHQ5</accession>
<evidence type="ECO:0000259" key="10">
    <source>
        <dbReference type="Pfam" id="PF01301"/>
    </source>
</evidence>
<feature type="domain" description="Beta-galactosidase 1-like first all-beta" evidence="11">
    <location>
        <begin position="404"/>
        <end position="513"/>
    </location>
</feature>
<sequence>MFAYLKMVSLFVGCCLTTAFYAGAQVPATPHEEGHTFEVQGDHFVLDGKPFRVISGEIHYPRIPQAYWRARLRMAKAMGLNTITTYVFWNEHEPKPGVYDFSGNNDVAEFVREAQQEGLYVILRPGPYVCAEWEWGGYPSWLLKDHSIVVRSSDPKFIGPATQWITRLGQELAPLQIGNGGPIILTQVENEYGSYGKDHAYMEQMRKALVDAGFTKSQLYTADGPEEVPDGSLPELPVGINFGGDGVGSAQNSFATLKKFRPDGLLFNSEYWAGWFDHWGGKHADTSTKDQATNLDWILRQGYSVSIYMFHGGTSFGWMNGANIDGGVYEPDVTSYDYDSVLDESGRPTAKYFAFRDVIAGAAGVTPPPVPEVAATIGVPSVTLAQSASLWKNLPAPIHSEEVLSMEDVDQAYGYILYRTHLKAATGADLVLDQLHSYAQVYLDEKLVGTLDRRLKQDRLSLPATKKNAQLDILVENTGRVNFGRMIGGERAGITKQVTLAGRPLFGWEIFSLRMTAVDNLHYSTKPCDGACFYRGSFELAGVADTFLDTSEFTKGELWLNGQALGRIWNIGPQKTLYAPSPWLRKGRNEIVVFDLQGKMGAVVRGLEKPVLGGGSPELLRVPE</sequence>
<dbReference type="InterPro" id="IPR019801">
    <property type="entry name" value="Glyco_hydro_35_CS"/>
</dbReference>
<dbReference type="GO" id="GO:0004565">
    <property type="term" value="F:beta-galactosidase activity"/>
    <property type="evidence" value="ECO:0007669"/>
    <property type="project" value="UniProtKB-EC"/>
</dbReference>
<protein>
    <recommendedName>
        <fullName evidence="7">Beta-galactosidase</fullName>
        <ecNumber evidence="7">3.2.1.23</ecNumber>
    </recommendedName>
</protein>
<evidence type="ECO:0000256" key="1">
    <source>
        <dbReference type="ARBA" id="ARBA00009809"/>
    </source>
</evidence>
<dbReference type="GO" id="GO:0005975">
    <property type="term" value="P:carbohydrate metabolic process"/>
    <property type="evidence" value="ECO:0007669"/>
    <property type="project" value="InterPro"/>
</dbReference>
<evidence type="ECO:0000256" key="9">
    <source>
        <dbReference type="SAM" id="SignalP"/>
    </source>
</evidence>
<organism evidence="13 14">
    <name type="scientific">Tunturiibacter empetritectus</name>
    <dbReference type="NCBI Taxonomy" id="3069691"/>
    <lineage>
        <taxon>Bacteria</taxon>
        <taxon>Pseudomonadati</taxon>
        <taxon>Acidobacteriota</taxon>
        <taxon>Terriglobia</taxon>
        <taxon>Terriglobales</taxon>
        <taxon>Acidobacteriaceae</taxon>
        <taxon>Tunturiibacter</taxon>
    </lineage>
</organism>
<evidence type="ECO:0000256" key="2">
    <source>
        <dbReference type="ARBA" id="ARBA00022729"/>
    </source>
</evidence>
<evidence type="ECO:0000256" key="7">
    <source>
        <dbReference type="RuleBase" id="RU000675"/>
    </source>
</evidence>
<dbReference type="EMBL" id="JACHDY010000002">
    <property type="protein sequence ID" value="MBB5317373.1"/>
    <property type="molecule type" value="Genomic_DNA"/>
</dbReference>
<dbReference type="Pfam" id="PF21317">
    <property type="entry name" value="BetaGal_ABD_1"/>
    <property type="match status" value="1"/>
</dbReference>
<keyword evidence="4" id="KW-0325">Glycoprotein</keyword>
<dbReference type="FunFam" id="3.20.20.80:FF:000017">
    <property type="entry name" value="Beta-galactosidase"/>
    <property type="match status" value="1"/>
</dbReference>
<evidence type="ECO:0000256" key="3">
    <source>
        <dbReference type="ARBA" id="ARBA00022801"/>
    </source>
</evidence>
<proteinExistence type="inferred from homology"/>
<dbReference type="PROSITE" id="PS01182">
    <property type="entry name" value="GLYCOSYL_HYDROL_F35"/>
    <property type="match status" value="1"/>
</dbReference>
<dbReference type="Proteomes" id="UP000568106">
    <property type="component" value="Unassembled WGS sequence"/>
</dbReference>
<evidence type="ECO:0000259" key="12">
    <source>
        <dbReference type="Pfam" id="PF21467"/>
    </source>
</evidence>
<feature type="domain" description="Beta-galactosidase galactose-binding" evidence="12">
    <location>
        <begin position="532"/>
        <end position="589"/>
    </location>
</feature>
<dbReference type="Pfam" id="PF21467">
    <property type="entry name" value="BetaGal_gal-bd"/>
    <property type="match status" value="1"/>
</dbReference>
<dbReference type="InterPro" id="IPR017853">
    <property type="entry name" value="GH"/>
</dbReference>
<keyword evidence="14" id="KW-1185">Reference proteome</keyword>
<dbReference type="InterPro" id="IPR031330">
    <property type="entry name" value="Gly_Hdrlase_35_cat"/>
</dbReference>
<evidence type="ECO:0000256" key="6">
    <source>
        <dbReference type="PIRSR" id="PIRSR006336-1"/>
    </source>
</evidence>
<feature type="chain" id="PRO_5030594948" description="Beta-galactosidase" evidence="9">
    <location>
        <begin position="25"/>
        <end position="624"/>
    </location>
</feature>
<dbReference type="InterPro" id="IPR001944">
    <property type="entry name" value="Glycoside_Hdrlase_35"/>
</dbReference>
<dbReference type="PRINTS" id="PR00742">
    <property type="entry name" value="GLHYDRLASE35"/>
</dbReference>
<feature type="domain" description="Glycoside hydrolase 35 catalytic" evidence="10">
    <location>
        <begin position="44"/>
        <end position="360"/>
    </location>
</feature>
<evidence type="ECO:0000256" key="8">
    <source>
        <dbReference type="RuleBase" id="RU003679"/>
    </source>
</evidence>
<evidence type="ECO:0000313" key="13">
    <source>
        <dbReference type="EMBL" id="MBB5317373.1"/>
    </source>
</evidence>
<dbReference type="PANTHER" id="PTHR23421">
    <property type="entry name" value="BETA-GALACTOSIDASE RELATED"/>
    <property type="match status" value="1"/>
</dbReference>
<comment type="caution">
    <text evidence="13">The sequence shown here is derived from an EMBL/GenBank/DDBJ whole genome shotgun (WGS) entry which is preliminary data.</text>
</comment>
<dbReference type="SUPFAM" id="SSF49785">
    <property type="entry name" value="Galactose-binding domain-like"/>
    <property type="match status" value="1"/>
</dbReference>
<comment type="similarity">
    <text evidence="1 8">Belongs to the glycosyl hydrolase 35 family.</text>
</comment>
<dbReference type="EC" id="3.2.1.23" evidence="7"/>
<dbReference type="PIRSF" id="PIRSF006336">
    <property type="entry name" value="B-gal"/>
    <property type="match status" value="1"/>
</dbReference>
<evidence type="ECO:0000256" key="5">
    <source>
        <dbReference type="ARBA" id="ARBA00023295"/>
    </source>
</evidence>
<dbReference type="InterPro" id="IPR048913">
    <property type="entry name" value="BetaGal_gal-bd"/>
</dbReference>
<keyword evidence="3 7" id="KW-0378">Hydrolase</keyword>
<dbReference type="Gene3D" id="2.60.120.260">
    <property type="entry name" value="Galactose-binding domain-like"/>
    <property type="match status" value="2"/>
</dbReference>
<evidence type="ECO:0000256" key="4">
    <source>
        <dbReference type="ARBA" id="ARBA00023180"/>
    </source>
</evidence>
<dbReference type="SUPFAM" id="SSF51445">
    <property type="entry name" value="(Trans)glycosidases"/>
    <property type="match status" value="1"/>
</dbReference>
<gene>
    <name evidence="13" type="ORF">HDF09_002042</name>
</gene>
<dbReference type="InterPro" id="IPR026283">
    <property type="entry name" value="B-gal_1-like"/>
</dbReference>
<evidence type="ECO:0000259" key="11">
    <source>
        <dbReference type="Pfam" id="PF21317"/>
    </source>
</evidence>
<evidence type="ECO:0000313" key="14">
    <source>
        <dbReference type="Proteomes" id="UP000568106"/>
    </source>
</evidence>
<feature type="active site" description="Proton donor" evidence="6">
    <location>
        <position position="191"/>
    </location>
</feature>
<dbReference type="InterPro" id="IPR008979">
    <property type="entry name" value="Galactose-bd-like_sf"/>
</dbReference>
<dbReference type="FunFam" id="2.60.120.260:FF:000049">
    <property type="entry name" value="Beta-galactosidase"/>
    <property type="match status" value="1"/>
</dbReference>
<dbReference type="Pfam" id="PF01301">
    <property type="entry name" value="Glyco_hydro_35"/>
    <property type="match status" value="1"/>
</dbReference>
<comment type="catalytic activity">
    <reaction evidence="7">
        <text>Hydrolysis of terminal non-reducing beta-D-galactose residues in beta-D-galactosides.</text>
        <dbReference type="EC" id="3.2.1.23"/>
    </reaction>
</comment>
<keyword evidence="5 7" id="KW-0326">Glycosidase</keyword>
<dbReference type="Gene3D" id="3.20.20.80">
    <property type="entry name" value="Glycosidases"/>
    <property type="match status" value="1"/>
</dbReference>
<reference evidence="13" key="1">
    <citation type="submission" date="2020-08" db="EMBL/GenBank/DDBJ databases">
        <title>Genomic Encyclopedia of Type Strains, Phase IV (KMG-V): Genome sequencing to study the core and pangenomes of soil and plant-associated prokaryotes.</title>
        <authorList>
            <person name="Whitman W."/>
        </authorList>
    </citation>
    <scope>NUCLEOTIDE SEQUENCE [LARGE SCALE GENOMIC DNA]</scope>
    <source>
        <strain evidence="13">M8UP27</strain>
    </source>
</reference>